<accession>A0ABV8ZZU9</accession>
<dbReference type="Gene3D" id="3.40.190.10">
    <property type="entry name" value="Periplasmic binding protein-like II"/>
    <property type="match status" value="2"/>
</dbReference>
<evidence type="ECO:0000313" key="8">
    <source>
        <dbReference type="Proteomes" id="UP001595999"/>
    </source>
</evidence>
<dbReference type="SUPFAM" id="SSF46785">
    <property type="entry name" value="Winged helix' DNA-binding domain"/>
    <property type="match status" value="1"/>
</dbReference>
<keyword evidence="5" id="KW-0472">Membrane</keyword>
<comment type="caution">
    <text evidence="7">The sequence shown here is derived from an EMBL/GenBank/DDBJ whole genome shotgun (WGS) entry which is preliminary data.</text>
</comment>
<feature type="transmembrane region" description="Helical" evidence="5">
    <location>
        <begin position="234"/>
        <end position="259"/>
    </location>
</feature>
<keyword evidence="3" id="KW-0238">DNA-binding</keyword>
<dbReference type="Proteomes" id="UP001595999">
    <property type="component" value="Unassembled WGS sequence"/>
</dbReference>
<dbReference type="SUPFAM" id="SSF53850">
    <property type="entry name" value="Periplasmic binding protein-like II"/>
    <property type="match status" value="1"/>
</dbReference>
<dbReference type="EMBL" id="JBHSEK010000022">
    <property type="protein sequence ID" value="MFC4492189.1"/>
    <property type="molecule type" value="Genomic_DNA"/>
</dbReference>
<reference evidence="8" key="1">
    <citation type="journal article" date="2019" name="Int. J. Syst. Evol. Microbiol.">
        <title>The Global Catalogue of Microorganisms (GCM) 10K type strain sequencing project: providing services to taxonomists for standard genome sequencing and annotation.</title>
        <authorList>
            <consortium name="The Broad Institute Genomics Platform"/>
            <consortium name="The Broad Institute Genome Sequencing Center for Infectious Disease"/>
            <person name="Wu L."/>
            <person name="Ma J."/>
        </authorList>
    </citation>
    <scope>NUCLEOTIDE SEQUENCE [LARGE SCALE GENOMIC DNA]</scope>
    <source>
        <strain evidence="8">CGMCC 4.7608</strain>
    </source>
</reference>
<keyword evidence="4" id="KW-0804">Transcription</keyword>
<dbReference type="InterPro" id="IPR050389">
    <property type="entry name" value="LysR-type_TF"/>
</dbReference>
<proteinExistence type="inferred from homology"/>
<evidence type="ECO:0000256" key="2">
    <source>
        <dbReference type="ARBA" id="ARBA00023015"/>
    </source>
</evidence>
<sequence>MNDIDALWLRRLDLNNMVALHALLSTRSVSESARRLCLGQPAVSHLLKQLREQLQDPLLCRHGQGMMPTPFAEALLPELEAWLGAGERLFRQRQTELDKVERTVRLALPDPLEAALLPGLLKACREQAPGLSVDVAALSSAQALAALESAQIDYAVGYFPYPTPRLERQTLLRNGFACLYHRDQLQLPPEVGAGEVAAWPHVYTSYTGEAVSLIDHYLQRHGLQRRILVRTASLLAIPPILVAVPALAVLPAAVCAIIGRHHAGIASARIDEPSLQLDVELLWHPRVNQDLVHQFVRAALTGQCADGRLGAASGTAA</sequence>
<keyword evidence="5" id="KW-1133">Transmembrane helix</keyword>
<evidence type="ECO:0000256" key="4">
    <source>
        <dbReference type="ARBA" id="ARBA00023163"/>
    </source>
</evidence>
<dbReference type="InterPro" id="IPR037402">
    <property type="entry name" value="YidZ_PBP2"/>
</dbReference>
<dbReference type="RefSeq" id="WP_231460847.1">
    <property type="nucleotide sequence ID" value="NZ_JAJOHW010000008.1"/>
</dbReference>
<name>A0ABV8ZZU9_9NEIS</name>
<dbReference type="PANTHER" id="PTHR30118:SF15">
    <property type="entry name" value="TRANSCRIPTIONAL REGULATORY PROTEIN"/>
    <property type="match status" value="1"/>
</dbReference>
<keyword evidence="5" id="KW-0812">Transmembrane</keyword>
<dbReference type="InterPro" id="IPR036390">
    <property type="entry name" value="WH_DNA-bd_sf"/>
</dbReference>
<dbReference type="PANTHER" id="PTHR30118">
    <property type="entry name" value="HTH-TYPE TRANSCRIPTIONAL REGULATOR LEUO-RELATED"/>
    <property type="match status" value="1"/>
</dbReference>
<dbReference type="Gene3D" id="1.10.10.10">
    <property type="entry name" value="Winged helix-like DNA-binding domain superfamily/Winged helix DNA-binding domain"/>
    <property type="match status" value="1"/>
</dbReference>
<evidence type="ECO:0000259" key="6">
    <source>
        <dbReference type="PROSITE" id="PS50931"/>
    </source>
</evidence>
<dbReference type="CDD" id="cd08417">
    <property type="entry name" value="PBP2_Nitroaromatics_like"/>
    <property type="match status" value="1"/>
</dbReference>
<dbReference type="Pfam" id="PF00126">
    <property type="entry name" value="HTH_1"/>
    <property type="match status" value="1"/>
</dbReference>
<dbReference type="PROSITE" id="PS50931">
    <property type="entry name" value="HTH_LYSR"/>
    <property type="match status" value="1"/>
</dbReference>
<dbReference type="InterPro" id="IPR036388">
    <property type="entry name" value="WH-like_DNA-bd_sf"/>
</dbReference>
<evidence type="ECO:0000256" key="1">
    <source>
        <dbReference type="ARBA" id="ARBA00009437"/>
    </source>
</evidence>
<keyword evidence="8" id="KW-1185">Reference proteome</keyword>
<evidence type="ECO:0000256" key="3">
    <source>
        <dbReference type="ARBA" id="ARBA00023125"/>
    </source>
</evidence>
<gene>
    <name evidence="7" type="ORF">ACFO0R_21470</name>
</gene>
<evidence type="ECO:0000256" key="5">
    <source>
        <dbReference type="SAM" id="Phobius"/>
    </source>
</evidence>
<protein>
    <submittedName>
        <fullName evidence="7">LysR family transcriptional regulator</fullName>
    </submittedName>
</protein>
<organism evidence="7 8">
    <name type="scientific">Chromobacterium aquaticum</name>
    <dbReference type="NCBI Taxonomy" id="467180"/>
    <lineage>
        <taxon>Bacteria</taxon>
        <taxon>Pseudomonadati</taxon>
        <taxon>Pseudomonadota</taxon>
        <taxon>Betaproteobacteria</taxon>
        <taxon>Neisseriales</taxon>
        <taxon>Chromobacteriaceae</taxon>
        <taxon>Chromobacterium</taxon>
    </lineage>
</organism>
<keyword evidence="2" id="KW-0805">Transcription regulation</keyword>
<evidence type="ECO:0000313" key="7">
    <source>
        <dbReference type="EMBL" id="MFC4492189.1"/>
    </source>
</evidence>
<comment type="similarity">
    <text evidence="1">Belongs to the LysR transcriptional regulatory family.</text>
</comment>
<dbReference type="Pfam" id="PF03466">
    <property type="entry name" value="LysR_substrate"/>
    <property type="match status" value="1"/>
</dbReference>
<dbReference type="InterPro" id="IPR005119">
    <property type="entry name" value="LysR_subst-bd"/>
</dbReference>
<dbReference type="InterPro" id="IPR000847">
    <property type="entry name" value="LysR_HTH_N"/>
</dbReference>
<feature type="domain" description="HTH lysR-type" evidence="6">
    <location>
        <begin position="12"/>
        <end position="69"/>
    </location>
</feature>